<protein>
    <recommendedName>
        <fullName evidence="4">Copper(I)-binding protein</fullName>
    </recommendedName>
</protein>
<gene>
    <name evidence="2" type="ORF">SAMN05421686_104317</name>
</gene>
<dbReference type="Pfam" id="PF04314">
    <property type="entry name" value="PCuAC"/>
    <property type="match status" value="1"/>
</dbReference>
<feature type="signal peptide" evidence="1">
    <location>
        <begin position="1"/>
        <end position="23"/>
    </location>
</feature>
<dbReference type="InterPro" id="IPR007410">
    <property type="entry name" value="LpqE-like"/>
</dbReference>
<organism evidence="2 3">
    <name type="scientific">Thalassolituus maritimus</name>
    <dbReference type="NCBI Taxonomy" id="484498"/>
    <lineage>
        <taxon>Bacteria</taxon>
        <taxon>Pseudomonadati</taxon>
        <taxon>Pseudomonadota</taxon>
        <taxon>Gammaproteobacteria</taxon>
        <taxon>Oceanospirillales</taxon>
        <taxon>Oceanospirillaceae</taxon>
        <taxon>Thalassolituus</taxon>
    </lineage>
</organism>
<evidence type="ECO:0000313" key="2">
    <source>
        <dbReference type="EMBL" id="SIS79109.1"/>
    </source>
</evidence>
<dbReference type="SUPFAM" id="SSF110087">
    <property type="entry name" value="DR1885-like metal-binding protein"/>
    <property type="match status" value="1"/>
</dbReference>
<dbReference type="PANTHER" id="PTHR36302">
    <property type="entry name" value="BLR7088 PROTEIN"/>
    <property type="match status" value="1"/>
</dbReference>
<reference evidence="3" key="1">
    <citation type="submission" date="2017-01" db="EMBL/GenBank/DDBJ databases">
        <authorList>
            <person name="Varghese N."/>
            <person name="Submissions S."/>
        </authorList>
    </citation>
    <scope>NUCLEOTIDE SEQUENCE [LARGE SCALE GENOMIC DNA]</scope>
    <source>
        <strain evidence="3">DSM 24913</strain>
    </source>
</reference>
<dbReference type="Gene3D" id="2.60.40.1890">
    <property type="entry name" value="PCu(A)C copper chaperone"/>
    <property type="match status" value="1"/>
</dbReference>
<dbReference type="InterPro" id="IPR058248">
    <property type="entry name" value="Lxx211020-like"/>
</dbReference>
<dbReference type="InterPro" id="IPR036182">
    <property type="entry name" value="PCuAC_sf"/>
</dbReference>
<dbReference type="AlphaFoldDB" id="A0A1N7LZB3"/>
<proteinExistence type="predicted"/>
<accession>A0A1N7LZB3</accession>
<dbReference type="OrthoDB" id="9796962at2"/>
<dbReference type="STRING" id="484498.SAMN05421686_104317"/>
<dbReference type="PANTHER" id="PTHR36302:SF1">
    <property type="entry name" value="COPPER CHAPERONE PCU(A)C"/>
    <property type="match status" value="1"/>
</dbReference>
<sequence>MKFCLKRVCGSVLLTVASFSATAESVLVHDPYVREPVPGRSMSAAFMTLTNSSDQAQRLVSVSAPWASSIEIHTHLHENGVMKMRQIESLEVPAGESVTLEPGGLHLMLFGLKTPLKSELPMTFCFDNSECVAHTARLFSPM</sequence>
<feature type="chain" id="PRO_5012342682" description="Copper(I)-binding protein" evidence="1">
    <location>
        <begin position="24"/>
        <end position="142"/>
    </location>
</feature>
<dbReference type="EMBL" id="FTOH01000004">
    <property type="protein sequence ID" value="SIS79109.1"/>
    <property type="molecule type" value="Genomic_DNA"/>
</dbReference>
<keyword evidence="1" id="KW-0732">Signal</keyword>
<dbReference type="RefSeq" id="WP_076515150.1">
    <property type="nucleotide sequence ID" value="NZ_FTOH01000004.1"/>
</dbReference>
<evidence type="ECO:0000256" key="1">
    <source>
        <dbReference type="SAM" id="SignalP"/>
    </source>
</evidence>
<evidence type="ECO:0008006" key="4">
    <source>
        <dbReference type="Google" id="ProtNLM"/>
    </source>
</evidence>
<evidence type="ECO:0000313" key="3">
    <source>
        <dbReference type="Proteomes" id="UP000185639"/>
    </source>
</evidence>
<dbReference type="Proteomes" id="UP000185639">
    <property type="component" value="Unassembled WGS sequence"/>
</dbReference>
<keyword evidence="3" id="KW-1185">Reference proteome</keyword>
<name>A0A1N7LZB3_9GAMM</name>